<accession>A0A0H5E3Z7</accession>
<organism evidence="2 3">
    <name type="scientific">Estrella lausannensis</name>
    <dbReference type="NCBI Taxonomy" id="483423"/>
    <lineage>
        <taxon>Bacteria</taxon>
        <taxon>Pseudomonadati</taxon>
        <taxon>Chlamydiota</taxon>
        <taxon>Chlamydiia</taxon>
        <taxon>Parachlamydiales</taxon>
        <taxon>Candidatus Criblamydiaceae</taxon>
        <taxon>Estrella</taxon>
    </lineage>
</organism>
<reference evidence="3" key="1">
    <citation type="submission" date="2015-06" db="EMBL/GenBank/DDBJ databases">
        <authorList>
            <person name="Bertelli C."/>
        </authorList>
    </citation>
    <scope>NUCLEOTIDE SEQUENCE [LARGE SCALE GENOMIC DNA]</scope>
    <source>
        <strain evidence="3">CRIB-30</strain>
    </source>
</reference>
<feature type="transmembrane region" description="Helical" evidence="1">
    <location>
        <begin position="47"/>
        <end position="64"/>
    </location>
</feature>
<name>A0A0H5E3Z7_9BACT</name>
<keyword evidence="1" id="KW-1133">Transmembrane helix</keyword>
<keyword evidence="3" id="KW-1185">Reference proteome</keyword>
<dbReference type="RefSeq" id="WP_098037802.1">
    <property type="nucleotide sequence ID" value="NZ_CWGJ01000010.1"/>
</dbReference>
<evidence type="ECO:0000313" key="2">
    <source>
        <dbReference type="EMBL" id="CRX37940.1"/>
    </source>
</evidence>
<gene>
    <name evidence="2" type="ORF">ELAC_0585</name>
</gene>
<dbReference type="OrthoDB" id="21707at2"/>
<protein>
    <submittedName>
        <fullName evidence="2">Conserved putative membrane protein</fullName>
    </submittedName>
</protein>
<sequence>MFSLKNWYIFLAGAAFFHTVSHALLPYYFDLPLHLKNFSLTYEMNQYILAGSGALTILLLFLAAKTKR</sequence>
<keyword evidence="1" id="KW-0472">Membrane</keyword>
<feature type="transmembrane region" description="Helical" evidence="1">
    <location>
        <begin position="7"/>
        <end position="27"/>
    </location>
</feature>
<dbReference type="AlphaFoldDB" id="A0A0H5E3Z7"/>
<evidence type="ECO:0000313" key="3">
    <source>
        <dbReference type="Proteomes" id="UP000220251"/>
    </source>
</evidence>
<dbReference type="EMBL" id="CWGJ01000010">
    <property type="protein sequence ID" value="CRX37940.1"/>
    <property type="molecule type" value="Genomic_DNA"/>
</dbReference>
<dbReference type="Proteomes" id="UP000220251">
    <property type="component" value="Unassembled WGS sequence"/>
</dbReference>
<keyword evidence="1" id="KW-0812">Transmembrane</keyword>
<proteinExistence type="predicted"/>
<evidence type="ECO:0000256" key="1">
    <source>
        <dbReference type="SAM" id="Phobius"/>
    </source>
</evidence>